<dbReference type="GO" id="GO:0000976">
    <property type="term" value="F:transcription cis-regulatory region binding"/>
    <property type="evidence" value="ECO:0007669"/>
    <property type="project" value="TreeGrafter"/>
</dbReference>
<dbReference type="CDD" id="cd00383">
    <property type="entry name" value="trans_reg_C"/>
    <property type="match status" value="1"/>
</dbReference>
<comment type="caution">
    <text evidence="6">The sequence shown here is derived from an EMBL/GenBank/DDBJ whole genome shotgun (WGS) entry which is preliminary data.</text>
</comment>
<feature type="domain" description="Response regulatory" evidence="4">
    <location>
        <begin position="2"/>
        <end position="116"/>
    </location>
</feature>
<feature type="DNA-binding region" description="OmpR/PhoB-type" evidence="3">
    <location>
        <begin position="124"/>
        <end position="222"/>
    </location>
</feature>
<name>A0A2V3UUC6_9HYPH</name>
<dbReference type="SUPFAM" id="SSF52172">
    <property type="entry name" value="CheY-like"/>
    <property type="match status" value="1"/>
</dbReference>
<keyword evidence="1 3" id="KW-0238">DNA-binding</keyword>
<accession>A0A2V3UUC6</accession>
<dbReference type="SMART" id="SM00448">
    <property type="entry name" value="REC"/>
    <property type="match status" value="1"/>
</dbReference>
<reference evidence="6 7" key="1">
    <citation type="submission" date="2018-05" db="EMBL/GenBank/DDBJ databases">
        <title>Genomic Encyclopedia of Type Strains, Phase IV (KMG-IV): sequencing the most valuable type-strain genomes for metagenomic binning, comparative biology and taxonomic classification.</title>
        <authorList>
            <person name="Goeker M."/>
        </authorList>
    </citation>
    <scope>NUCLEOTIDE SEQUENCE [LARGE SCALE GENOMIC DNA]</scope>
    <source>
        <strain evidence="6 7">DSM 6462</strain>
    </source>
</reference>
<sequence length="236" mass="25237">MRVLLAEDNPRLAILIAEGLEAEGFVLDRFASLSVAWESMAVTPYDLLLIDLGMPDGDGVDFIRAVRRTGSGAPILVITARNGLGDRVGGLDSGADDYLVKPFDMAELAARCRALLRRPGGCLGIVLSLGNLDFDTVAREVRVGGRVIHVPPRERDLLERLMRRAGHVVSKTSLEEAMYALSSEVTPNALEAAASRLRRRLGAAGADVILHTAHGVGYMLVPAPHPTDAGAEREAP</sequence>
<dbReference type="GO" id="GO:0000156">
    <property type="term" value="F:phosphorelay response regulator activity"/>
    <property type="evidence" value="ECO:0007669"/>
    <property type="project" value="TreeGrafter"/>
</dbReference>
<feature type="modified residue" description="4-aspartylphosphate" evidence="2">
    <location>
        <position position="51"/>
    </location>
</feature>
<evidence type="ECO:0000313" key="7">
    <source>
        <dbReference type="Proteomes" id="UP000248021"/>
    </source>
</evidence>
<dbReference type="Gene3D" id="6.10.250.690">
    <property type="match status" value="1"/>
</dbReference>
<evidence type="ECO:0000256" key="1">
    <source>
        <dbReference type="ARBA" id="ARBA00023125"/>
    </source>
</evidence>
<dbReference type="InterPro" id="IPR011006">
    <property type="entry name" value="CheY-like_superfamily"/>
</dbReference>
<evidence type="ECO:0000313" key="6">
    <source>
        <dbReference type="EMBL" id="PXW64318.1"/>
    </source>
</evidence>
<protein>
    <submittedName>
        <fullName evidence="6">DNA-binding response OmpR family regulator</fullName>
    </submittedName>
</protein>
<dbReference type="OrthoDB" id="9802426at2"/>
<dbReference type="PROSITE" id="PS51755">
    <property type="entry name" value="OMPR_PHOB"/>
    <property type="match status" value="1"/>
</dbReference>
<dbReference type="GO" id="GO:0006355">
    <property type="term" value="P:regulation of DNA-templated transcription"/>
    <property type="evidence" value="ECO:0007669"/>
    <property type="project" value="InterPro"/>
</dbReference>
<dbReference type="SUPFAM" id="SSF46894">
    <property type="entry name" value="C-terminal effector domain of the bipartite response regulators"/>
    <property type="match status" value="1"/>
</dbReference>
<dbReference type="InterPro" id="IPR001789">
    <property type="entry name" value="Sig_transdc_resp-reg_receiver"/>
</dbReference>
<dbReference type="EMBL" id="QJJK01000001">
    <property type="protein sequence ID" value="PXW64318.1"/>
    <property type="molecule type" value="Genomic_DNA"/>
</dbReference>
<dbReference type="PANTHER" id="PTHR48111:SF36">
    <property type="entry name" value="TRANSCRIPTIONAL REGULATORY PROTEIN CUTR"/>
    <property type="match status" value="1"/>
</dbReference>
<evidence type="ECO:0000259" key="5">
    <source>
        <dbReference type="PROSITE" id="PS51755"/>
    </source>
</evidence>
<keyword evidence="7" id="KW-1185">Reference proteome</keyword>
<dbReference type="RefSeq" id="WP_110372420.1">
    <property type="nucleotide sequence ID" value="NZ_JAHBRY010000001.1"/>
</dbReference>
<dbReference type="Pfam" id="PF00072">
    <property type="entry name" value="Response_reg"/>
    <property type="match status" value="1"/>
</dbReference>
<evidence type="ECO:0000256" key="3">
    <source>
        <dbReference type="PROSITE-ProRule" id="PRU01091"/>
    </source>
</evidence>
<dbReference type="GO" id="GO:0005829">
    <property type="term" value="C:cytosol"/>
    <property type="evidence" value="ECO:0007669"/>
    <property type="project" value="TreeGrafter"/>
</dbReference>
<dbReference type="Proteomes" id="UP000248021">
    <property type="component" value="Unassembled WGS sequence"/>
</dbReference>
<dbReference type="InterPro" id="IPR016032">
    <property type="entry name" value="Sig_transdc_resp-reg_C-effctor"/>
</dbReference>
<dbReference type="AlphaFoldDB" id="A0A2V3UUC6"/>
<dbReference type="Gene3D" id="3.40.50.2300">
    <property type="match status" value="1"/>
</dbReference>
<dbReference type="InterPro" id="IPR036388">
    <property type="entry name" value="WH-like_DNA-bd_sf"/>
</dbReference>
<dbReference type="Gene3D" id="1.10.10.10">
    <property type="entry name" value="Winged helix-like DNA-binding domain superfamily/Winged helix DNA-binding domain"/>
    <property type="match status" value="1"/>
</dbReference>
<keyword evidence="2" id="KW-0597">Phosphoprotein</keyword>
<proteinExistence type="predicted"/>
<dbReference type="SMART" id="SM00862">
    <property type="entry name" value="Trans_reg_C"/>
    <property type="match status" value="1"/>
</dbReference>
<feature type="domain" description="OmpR/PhoB-type" evidence="5">
    <location>
        <begin position="124"/>
        <end position="222"/>
    </location>
</feature>
<evidence type="ECO:0000256" key="2">
    <source>
        <dbReference type="PROSITE-ProRule" id="PRU00169"/>
    </source>
</evidence>
<dbReference type="InterPro" id="IPR039420">
    <property type="entry name" value="WalR-like"/>
</dbReference>
<organism evidence="6 7">
    <name type="scientific">Chelatococcus asaccharovorans</name>
    <dbReference type="NCBI Taxonomy" id="28210"/>
    <lineage>
        <taxon>Bacteria</taxon>
        <taxon>Pseudomonadati</taxon>
        <taxon>Pseudomonadota</taxon>
        <taxon>Alphaproteobacteria</taxon>
        <taxon>Hyphomicrobiales</taxon>
        <taxon>Chelatococcaceae</taxon>
        <taxon>Chelatococcus</taxon>
    </lineage>
</organism>
<gene>
    <name evidence="6" type="ORF">C7450_10173</name>
</gene>
<dbReference type="PANTHER" id="PTHR48111">
    <property type="entry name" value="REGULATOR OF RPOS"/>
    <property type="match status" value="1"/>
</dbReference>
<dbReference type="InterPro" id="IPR001867">
    <property type="entry name" value="OmpR/PhoB-type_DNA-bd"/>
</dbReference>
<dbReference type="PROSITE" id="PS50110">
    <property type="entry name" value="RESPONSE_REGULATORY"/>
    <property type="match status" value="1"/>
</dbReference>
<evidence type="ECO:0000259" key="4">
    <source>
        <dbReference type="PROSITE" id="PS50110"/>
    </source>
</evidence>
<dbReference type="Pfam" id="PF00486">
    <property type="entry name" value="Trans_reg_C"/>
    <property type="match status" value="1"/>
</dbReference>
<dbReference type="GO" id="GO:0032993">
    <property type="term" value="C:protein-DNA complex"/>
    <property type="evidence" value="ECO:0007669"/>
    <property type="project" value="TreeGrafter"/>
</dbReference>